<proteinExistence type="predicted"/>
<accession>A0ABP4Q0M9</accession>
<keyword evidence="2" id="KW-1185">Reference proteome</keyword>
<evidence type="ECO:0000313" key="2">
    <source>
        <dbReference type="Proteomes" id="UP001500190"/>
    </source>
</evidence>
<comment type="caution">
    <text evidence="1">The sequence shown here is derived from an EMBL/GenBank/DDBJ whole genome shotgun (WGS) entry which is preliminary data.</text>
</comment>
<organism evidence="1 2">
    <name type="scientific">Kribbella karoonensis</name>
    <dbReference type="NCBI Taxonomy" id="324851"/>
    <lineage>
        <taxon>Bacteria</taxon>
        <taxon>Bacillati</taxon>
        <taxon>Actinomycetota</taxon>
        <taxon>Actinomycetes</taxon>
        <taxon>Propionibacteriales</taxon>
        <taxon>Kribbellaceae</taxon>
        <taxon>Kribbella</taxon>
    </lineage>
</organism>
<gene>
    <name evidence="1" type="ORF">GCM10009742_45590</name>
</gene>
<dbReference type="Proteomes" id="UP001500190">
    <property type="component" value="Unassembled WGS sequence"/>
</dbReference>
<protein>
    <submittedName>
        <fullName evidence="1">Uncharacterized protein</fullName>
    </submittedName>
</protein>
<name>A0ABP4Q0M9_9ACTN</name>
<reference evidence="2" key="1">
    <citation type="journal article" date="2019" name="Int. J. Syst. Evol. Microbiol.">
        <title>The Global Catalogue of Microorganisms (GCM) 10K type strain sequencing project: providing services to taxonomists for standard genome sequencing and annotation.</title>
        <authorList>
            <consortium name="The Broad Institute Genomics Platform"/>
            <consortium name="The Broad Institute Genome Sequencing Center for Infectious Disease"/>
            <person name="Wu L."/>
            <person name="Ma J."/>
        </authorList>
    </citation>
    <scope>NUCLEOTIDE SEQUENCE [LARGE SCALE GENOMIC DNA]</scope>
    <source>
        <strain evidence="2">JCM 14304</strain>
    </source>
</reference>
<sequence length="112" mass="12134">MGMHLSKPGGGPVSLSVVPATSNVVNLLHRNRGPGAGVVPHMKLKVRVVHYRHDCWYADIDDAEDRQPDDPFWYADCRTQAEAITLACAHLATLTTASTTPCRLSETPAQVA</sequence>
<dbReference type="EMBL" id="BAAAND010000007">
    <property type="protein sequence ID" value="GAA1593699.1"/>
    <property type="molecule type" value="Genomic_DNA"/>
</dbReference>
<evidence type="ECO:0000313" key="1">
    <source>
        <dbReference type="EMBL" id="GAA1593699.1"/>
    </source>
</evidence>